<protein>
    <recommendedName>
        <fullName evidence="2">Right handed beta helix domain-containing protein</fullName>
    </recommendedName>
</protein>
<comment type="caution">
    <text evidence="1">The sequence shown here is derived from an EMBL/GenBank/DDBJ whole genome shotgun (WGS) entry which is preliminary data.</text>
</comment>
<dbReference type="Gene3D" id="2.160.20.10">
    <property type="entry name" value="Single-stranded right-handed beta-helix, Pectin lyase-like"/>
    <property type="match status" value="1"/>
</dbReference>
<dbReference type="SUPFAM" id="SSF51126">
    <property type="entry name" value="Pectin lyase-like"/>
    <property type="match status" value="1"/>
</dbReference>
<feature type="non-terminal residue" evidence="1">
    <location>
        <position position="1"/>
    </location>
</feature>
<accession>X1ASJ3</accession>
<evidence type="ECO:0008006" key="2">
    <source>
        <dbReference type="Google" id="ProtNLM"/>
    </source>
</evidence>
<dbReference type="InterPro" id="IPR012334">
    <property type="entry name" value="Pectin_lyas_fold"/>
</dbReference>
<name>X1ASJ3_9ZZZZ</name>
<dbReference type="InterPro" id="IPR011050">
    <property type="entry name" value="Pectin_lyase_fold/virulence"/>
</dbReference>
<gene>
    <name evidence="1" type="ORF">S01H4_05685</name>
</gene>
<evidence type="ECO:0000313" key="1">
    <source>
        <dbReference type="EMBL" id="GAG72272.1"/>
    </source>
</evidence>
<sequence>HDTCRETGDHGPFNAWGRDKYWCLVQSHMPYTKYRSIEAGEVKIDAMEPVILRNNLFEEKSGWGLDMDDGASNYEIYNNISVGVSMKLREGAYRNVYNNIWVNARVAPCAHVGNEYNHDRYHRNIVVMAEDDCFSFIAPPARGPWMEELDYNCYYKPAGEFTARVTEVRVEKEWPRNRRRYSWDEWRQELGFDQHSVYADPMFVDPENKDYRVKPESPALKLGFKNFAMGKWGLTNEFPKMWCD</sequence>
<dbReference type="EMBL" id="BART01001673">
    <property type="protein sequence ID" value="GAG72272.1"/>
    <property type="molecule type" value="Genomic_DNA"/>
</dbReference>
<proteinExistence type="predicted"/>
<reference evidence="1" key="1">
    <citation type="journal article" date="2014" name="Front. Microbiol.">
        <title>High frequency of phylogenetically diverse reductive dehalogenase-homologous genes in deep subseafloor sedimentary metagenomes.</title>
        <authorList>
            <person name="Kawai M."/>
            <person name="Futagami T."/>
            <person name="Toyoda A."/>
            <person name="Takaki Y."/>
            <person name="Nishi S."/>
            <person name="Hori S."/>
            <person name="Arai W."/>
            <person name="Tsubouchi T."/>
            <person name="Morono Y."/>
            <person name="Uchiyama I."/>
            <person name="Ito T."/>
            <person name="Fujiyama A."/>
            <person name="Inagaki F."/>
            <person name="Takami H."/>
        </authorList>
    </citation>
    <scope>NUCLEOTIDE SEQUENCE</scope>
    <source>
        <strain evidence="1">Expedition CK06-06</strain>
    </source>
</reference>
<organism evidence="1">
    <name type="scientific">marine sediment metagenome</name>
    <dbReference type="NCBI Taxonomy" id="412755"/>
    <lineage>
        <taxon>unclassified sequences</taxon>
        <taxon>metagenomes</taxon>
        <taxon>ecological metagenomes</taxon>
    </lineage>
</organism>
<dbReference type="AlphaFoldDB" id="X1ASJ3"/>